<feature type="transmembrane region" description="Helical" evidence="8">
    <location>
        <begin position="186"/>
        <end position="205"/>
    </location>
</feature>
<keyword evidence="4 8" id="KW-0812">Transmembrane</keyword>
<accession>A0A0P0Z9H6</accession>
<feature type="transmembrane region" description="Helical" evidence="8">
    <location>
        <begin position="56"/>
        <end position="74"/>
    </location>
</feature>
<protein>
    <recommendedName>
        <fullName evidence="2">diguanylate cyclase</fullName>
        <ecNumber evidence="2">2.7.7.65</ecNumber>
    </recommendedName>
</protein>
<dbReference type="InterPro" id="IPR029787">
    <property type="entry name" value="Nucleotide_cyclase"/>
</dbReference>
<dbReference type="GO" id="GO:1902201">
    <property type="term" value="P:negative regulation of bacterial-type flagellum-dependent cell motility"/>
    <property type="evidence" value="ECO:0007669"/>
    <property type="project" value="TreeGrafter"/>
</dbReference>
<name>A0A0P0Z9H6_9HYPH</name>
<feature type="transmembrane region" description="Helical" evidence="8">
    <location>
        <begin position="23"/>
        <end position="44"/>
    </location>
</feature>
<dbReference type="SMART" id="SM00267">
    <property type="entry name" value="GGDEF"/>
    <property type="match status" value="1"/>
</dbReference>
<dbReference type="SUPFAM" id="SSF55073">
    <property type="entry name" value="Nucleotide cyclase"/>
    <property type="match status" value="1"/>
</dbReference>
<dbReference type="GO" id="GO:0043709">
    <property type="term" value="P:cell adhesion involved in single-species biofilm formation"/>
    <property type="evidence" value="ECO:0007669"/>
    <property type="project" value="TreeGrafter"/>
</dbReference>
<dbReference type="GO" id="GO:0071555">
    <property type="term" value="P:cell wall organization"/>
    <property type="evidence" value="ECO:0007669"/>
    <property type="project" value="InterPro"/>
</dbReference>
<dbReference type="AlphaFoldDB" id="A0A0P0Z9H6"/>
<dbReference type="InterPro" id="IPR050469">
    <property type="entry name" value="Diguanylate_Cyclase"/>
</dbReference>
<keyword evidence="3" id="KW-1003">Cell membrane</keyword>
<dbReference type="InterPro" id="IPR043128">
    <property type="entry name" value="Rev_trsase/Diguanyl_cyclase"/>
</dbReference>
<dbReference type="CDD" id="cd01949">
    <property type="entry name" value="GGDEF"/>
    <property type="match status" value="1"/>
</dbReference>
<dbReference type="Gene3D" id="3.30.70.270">
    <property type="match status" value="1"/>
</dbReference>
<evidence type="ECO:0000256" key="4">
    <source>
        <dbReference type="ARBA" id="ARBA00022692"/>
    </source>
</evidence>
<dbReference type="FunFam" id="3.30.70.270:FF:000001">
    <property type="entry name" value="Diguanylate cyclase domain protein"/>
    <property type="match status" value="1"/>
</dbReference>
<evidence type="ECO:0000256" key="1">
    <source>
        <dbReference type="ARBA" id="ARBA00004651"/>
    </source>
</evidence>
<dbReference type="GO" id="GO:0052621">
    <property type="term" value="F:diguanylate cyclase activity"/>
    <property type="evidence" value="ECO:0007669"/>
    <property type="project" value="UniProtKB-EC"/>
</dbReference>
<evidence type="ECO:0000256" key="6">
    <source>
        <dbReference type="ARBA" id="ARBA00023136"/>
    </source>
</evidence>
<feature type="transmembrane region" description="Helical" evidence="8">
    <location>
        <begin position="120"/>
        <end position="141"/>
    </location>
</feature>
<keyword evidence="5 8" id="KW-1133">Transmembrane helix</keyword>
<feature type="transmembrane region" description="Helical" evidence="8">
    <location>
        <begin position="86"/>
        <end position="114"/>
    </location>
</feature>
<dbReference type="Pfam" id="PF07694">
    <property type="entry name" value="5TM-5TMR_LYT"/>
    <property type="match status" value="1"/>
</dbReference>
<dbReference type="GO" id="GO:0005886">
    <property type="term" value="C:plasma membrane"/>
    <property type="evidence" value="ECO:0007669"/>
    <property type="project" value="UniProtKB-SubCell"/>
</dbReference>
<evidence type="ECO:0000256" key="2">
    <source>
        <dbReference type="ARBA" id="ARBA00012528"/>
    </source>
</evidence>
<reference evidence="10" key="1">
    <citation type="journal article" date="2015" name="Proc. Natl. Acad. Sci. U.S.A.">
        <title>Bacterial clade with the ribosomal RNA operon on a small plasmid rather than the chromosome.</title>
        <authorList>
            <person name="Anda M."/>
            <person name="Ohtsubo Y."/>
            <person name="Okubo T."/>
            <person name="Sugawara M."/>
            <person name="Nagata Y."/>
            <person name="Tsuda M."/>
            <person name="Minamisawa K."/>
            <person name="Mitsui H."/>
        </authorList>
    </citation>
    <scope>NUCLEOTIDE SEQUENCE</scope>
    <source>
        <strain evidence="10">DSM 15513</strain>
    </source>
</reference>
<dbReference type="PANTHER" id="PTHR45138">
    <property type="entry name" value="REGULATORY COMPONENTS OF SENSORY TRANSDUCTION SYSTEM"/>
    <property type="match status" value="1"/>
</dbReference>
<dbReference type="PANTHER" id="PTHR45138:SF9">
    <property type="entry name" value="DIGUANYLATE CYCLASE DGCM-RELATED"/>
    <property type="match status" value="1"/>
</dbReference>
<proteinExistence type="predicted"/>
<evidence type="ECO:0000256" key="3">
    <source>
        <dbReference type="ARBA" id="ARBA00022475"/>
    </source>
</evidence>
<dbReference type="PROSITE" id="PS50887">
    <property type="entry name" value="GGDEF"/>
    <property type="match status" value="1"/>
</dbReference>
<organism evidence="10">
    <name type="scientific">Fulvimarina pelagi</name>
    <dbReference type="NCBI Taxonomy" id="217511"/>
    <lineage>
        <taxon>Bacteria</taxon>
        <taxon>Pseudomonadati</taxon>
        <taxon>Pseudomonadota</taxon>
        <taxon>Alphaproteobacteria</taxon>
        <taxon>Hyphomicrobiales</taxon>
        <taxon>Aurantimonadaceae</taxon>
        <taxon>Fulvimarina</taxon>
    </lineage>
</organism>
<dbReference type="Pfam" id="PF00990">
    <property type="entry name" value="GGDEF"/>
    <property type="match status" value="1"/>
</dbReference>
<evidence type="ECO:0000256" key="8">
    <source>
        <dbReference type="SAM" id="Phobius"/>
    </source>
</evidence>
<comment type="catalytic activity">
    <reaction evidence="7">
        <text>2 GTP = 3',3'-c-di-GMP + 2 diphosphate</text>
        <dbReference type="Rhea" id="RHEA:24898"/>
        <dbReference type="ChEBI" id="CHEBI:33019"/>
        <dbReference type="ChEBI" id="CHEBI:37565"/>
        <dbReference type="ChEBI" id="CHEBI:58805"/>
        <dbReference type="EC" id="2.7.7.65"/>
    </reaction>
</comment>
<dbReference type="NCBIfam" id="TIGR00254">
    <property type="entry name" value="GGDEF"/>
    <property type="match status" value="1"/>
</dbReference>
<dbReference type="EC" id="2.7.7.65" evidence="2"/>
<keyword evidence="6 8" id="KW-0472">Membrane</keyword>
<evidence type="ECO:0000256" key="5">
    <source>
        <dbReference type="ARBA" id="ARBA00022989"/>
    </source>
</evidence>
<comment type="subcellular location">
    <subcellularLocation>
        <location evidence="1">Cell membrane</location>
        <topology evidence="1">Multi-pass membrane protein</topology>
    </subcellularLocation>
</comment>
<evidence type="ECO:0000256" key="7">
    <source>
        <dbReference type="ARBA" id="ARBA00034247"/>
    </source>
</evidence>
<feature type="domain" description="GGDEF" evidence="9">
    <location>
        <begin position="250"/>
        <end position="377"/>
    </location>
</feature>
<evidence type="ECO:0000259" key="9">
    <source>
        <dbReference type="PROSITE" id="PS50887"/>
    </source>
</evidence>
<sequence length="449" mass="48980">MQSLWDSLKTQSGAQMTLFESEIIYVLIRGTALLSLVALFYGFVSDIAPSVLPRGFTIGLAFGFAAVIAMSDPFELGPGVIVDARGIVLVLAAPFGGPLAGLISGLIAGAYRLWIGGAGAYLGVIVVVSAVLIGILCSRFVRKREGGYDPSKLLVLATLGCAQSFLLLLIPFFAPGVDPMRTLVPHVAANWFGILLLGHFLTGVGRRRHATRILQREAFTDSLTGLPNRRAFDQSVERLSDLRERGEVPGPVALLLIDIDHFKQVNDQWGHFFGDKVLRSVSTTIRRQVRRGDILARYGGEEIAVILPSTQHSDACSVAERIRMAVENGEFRVKITASVGVAIDEDINAFCDLFQAADRALYRAKKNGRNRIELEILPELVGSDEALPSAVVRKGRTALPKRVFEVAWINAAASAFSIRIGQWGRSRYRKPHRTLTAPDEFARFLGQGE</sequence>
<dbReference type="InterPro" id="IPR000160">
    <property type="entry name" value="GGDEF_dom"/>
</dbReference>
<feature type="transmembrane region" description="Helical" evidence="8">
    <location>
        <begin position="153"/>
        <end position="174"/>
    </location>
</feature>
<dbReference type="GO" id="GO:0000155">
    <property type="term" value="F:phosphorelay sensor kinase activity"/>
    <property type="evidence" value="ECO:0007669"/>
    <property type="project" value="InterPro"/>
</dbReference>
<dbReference type="EMBL" id="LC066395">
    <property type="protein sequence ID" value="BAT30963.1"/>
    <property type="molecule type" value="Genomic_DNA"/>
</dbReference>
<dbReference type="InterPro" id="IPR011620">
    <property type="entry name" value="Sig_transdc_His_kinase_LytS_TM"/>
</dbReference>
<evidence type="ECO:0000313" key="10">
    <source>
        <dbReference type="EMBL" id="BAT30963.1"/>
    </source>
</evidence>